<dbReference type="NCBIfam" id="TIGR00254">
    <property type="entry name" value="GGDEF"/>
    <property type="match status" value="1"/>
</dbReference>
<feature type="transmembrane region" description="Helical" evidence="1">
    <location>
        <begin position="94"/>
        <end position="115"/>
    </location>
</feature>
<dbReference type="InterPro" id="IPR029787">
    <property type="entry name" value="Nucleotide_cyclase"/>
</dbReference>
<feature type="transmembrane region" description="Helical" evidence="1">
    <location>
        <begin position="157"/>
        <end position="178"/>
    </location>
</feature>
<dbReference type="Proteomes" id="UP000245697">
    <property type="component" value="Unassembled WGS sequence"/>
</dbReference>
<dbReference type="Pfam" id="PF00990">
    <property type="entry name" value="GGDEF"/>
    <property type="match status" value="1"/>
</dbReference>
<keyword evidence="1" id="KW-0812">Transmembrane</keyword>
<evidence type="ECO:0000259" key="2">
    <source>
        <dbReference type="PROSITE" id="PS50887"/>
    </source>
</evidence>
<dbReference type="SUPFAM" id="SSF55073">
    <property type="entry name" value="Nucleotide cyclase"/>
    <property type="match status" value="1"/>
</dbReference>
<name>A0A316EPT7_9ACTN</name>
<dbReference type="AlphaFoldDB" id="A0A316EPT7"/>
<feature type="transmembrane region" description="Helical" evidence="1">
    <location>
        <begin position="289"/>
        <end position="314"/>
    </location>
</feature>
<dbReference type="InterPro" id="IPR043128">
    <property type="entry name" value="Rev_trsase/Diguanyl_cyclase"/>
</dbReference>
<proteinExistence type="predicted"/>
<evidence type="ECO:0000313" key="3">
    <source>
        <dbReference type="EMBL" id="PWK33327.1"/>
    </source>
</evidence>
<organism evidence="3 4">
    <name type="scientific">Actinoplanes xinjiangensis</name>
    <dbReference type="NCBI Taxonomy" id="512350"/>
    <lineage>
        <taxon>Bacteria</taxon>
        <taxon>Bacillati</taxon>
        <taxon>Actinomycetota</taxon>
        <taxon>Actinomycetes</taxon>
        <taxon>Micromonosporales</taxon>
        <taxon>Micromonosporaceae</taxon>
        <taxon>Actinoplanes</taxon>
    </lineage>
</organism>
<feature type="domain" description="GGDEF" evidence="2">
    <location>
        <begin position="352"/>
        <end position="481"/>
    </location>
</feature>
<feature type="transmembrane region" description="Helical" evidence="1">
    <location>
        <begin position="61"/>
        <end position="82"/>
    </location>
</feature>
<feature type="transmembrane region" description="Helical" evidence="1">
    <location>
        <begin position="12"/>
        <end position="29"/>
    </location>
</feature>
<feature type="transmembrane region" description="Helical" evidence="1">
    <location>
        <begin position="263"/>
        <end position="283"/>
    </location>
</feature>
<dbReference type="EMBL" id="QGGR01000028">
    <property type="protein sequence ID" value="PWK33327.1"/>
    <property type="molecule type" value="Genomic_DNA"/>
</dbReference>
<feature type="transmembrane region" description="Helical" evidence="1">
    <location>
        <begin position="127"/>
        <end position="145"/>
    </location>
</feature>
<evidence type="ECO:0000256" key="1">
    <source>
        <dbReference type="SAM" id="Phobius"/>
    </source>
</evidence>
<reference evidence="3 4" key="1">
    <citation type="submission" date="2018-05" db="EMBL/GenBank/DDBJ databases">
        <title>Genomic Encyclopedia of Archaeal and Bacterial Type Strains, Phase II (KMG-II): from individual species to whole genera.</title>
        <authorList>
            <person name="Goeker M."/>
        </authorList>
    </citation>
    <scope>NUCLEOTIDE SEQUENCE [LARGE SCALE GENOMIC DNA]</scope>
    <source>
        <strain evidence="3 4">DSM 45184</strain>
    </source>
</reference>
<keyword evidence="1" id="KW-0472">Membrane</keyword>
<evidence type="ECO:0000313" key="4">
    <source>
        <dbReference type="Proteomes" id="UP000245697"/>
    </source>
</evidence>
<feature type="transmembrane region" description="Helical" evidence="1">
    <location>
        <begin position="35"/>
        <end position="54"/>
    </location>
</feature>
<dbReference type="Gene3D" id="3.30.70.270">
    <property type="match status" value="1"/>
</dbReference>
<gene>
    <name evidence="3" type="ORF">BC793_128117</name>
</gene>
<dbReference type="PANTHER" id="PTHR46663">
    <property type="entry name" value="DIGUANYLATE CYCLASE DGCT-RELATED"/>
    <property type="match status" value="1"/>
</dbReference>
<dbReference type="PANTHER" id="PTHR46663:SF4">
    <property type="entry name" value="DIGUANYLATE CYCLASE DGCT-RELATED"/>
    <property type="match status" value="1"/>
</dbReference>
<dbReference type="PROSITE" id="PS51257">
    <property type="entry name" value="PROKAR_LIPOPROTEIN"/>
    <property type="match status" value="1"/>
</dbReference>
<comment type="caution">
    <text evidence="3">The sequence shown here is derived from an EMBL/GenBank/DDBJ whole genome shotgun (WGS) entry which is preliminary data.</text>
</comment>
<dbReference type="PROSITE" id="PS50887">
    <property type="entry name" value="GGDEF"/>
    <property type="match status" value="1"/>
</dbReference>
<protein>
    <submittedName>
        <fullName evidence="3">Diguanylate cyclase (GGDEF)-like protein</fullName>
    </submittedName>
</protein>
<dbReference type="InterPro" id="IPR000160">
    <property type="entry name" value="GGDEF_dom"/>
</dbReference>
<dbReference type="RefSeq" id="WP_158319515.1">
    <property type="nucleotide sequence ID" value="NZ_BONA01000083.1"/>
</dbReference>
<sequence length="481" mass="51334">MVLRFGRHAWSVFLAVSVLVVAACFLAPWEPVKMVLSGLLGVSAVVATVVGVARHRPAVRWPWYGMATGWLLFAAGDVIYWVQSSVLDRDVFPSIADAFYLGSYPLLAGGLLGLVRARRPGKDRPGLLDALVLATGAAMLSWVFLMEPYVHASDLDVLARAVSLAYPMADLLLLAVLVRLTTGRGDQPPAYRLSVAAMVAMLVGDVVYGFMELTSGYNAGDPIDAAWMLMYAFAGAAALHPSMADMSRLSPPVAEGPIGVRRLIALAAASLMAPAALVIEWLRGTEINIPVIVSGCVILFLLVIARLHGLVVLLTDTLKSTEVQASTDQLTGLANRRRFHTCWQQSLTGEVGPTALLYIDLDGFKPVNDKLGHDAGDNILLGVADRLRGVVRAGDVIARLGGDEFAVILPWTDDRTAGAIAERIVQELAQPFELGERTVYIGASIGVITAAQGDNPNAQLRRADTAMYAAKGAGRGRVHHG</sequence>
<keyword evidence="1" id="KW-1133">Transmembrane helix</keyword>
<feature type="transmembrane region" description="Helical" evidence="1">
    <location>
        <begin position="223"/>
        <end position="242"/>
    </location>
</feature>
<dbReference type="CDD" id="cd01949">
    <property type="entry name" value="GGDEF"/>
    <property type="match status" value="1"/>
</dbReference>
<dbReference type="OrthoDB" id="23692at2"/>
<dbReference type="FunFam" id="3.30.70.270:FF:000001">
    <property type="entry name" value="Diguanylate cyclase domain protein"/>
    <property type="match status" value="1"/>
</dbReference>
<feature type="transmembrane region" description="Helical" evidence="1">
    <location>
        <begin position="190"/>
        <end position="211"/>
    </location>
</feature>
<accession>A0A316EPT7</accession>
<dbReference type="InterPro" id="IPR052163">
    <property type="entry name" value="DGC-Regulatory_Protein"/>
</dbReference>
<dbReference type="SMART" id="SM00267">
    <property type="entry name" value="GGDEF"/>
    <property type="match status" value="1"/>
</dbReference>
<keyword evidence="4" id="KW-1185">Reference proteome</keyword>